<dbReference type="PANTHER" id="PTHR33122:SF60">
    <property type="entry name" value="LIPID-TRANSFER PROTEIN DIR1-RELATED"/>
    <property type="match status" value="1"/>
</dbReference>
<evidence type="ECO:0000313" key="2">
    <source>
        <dbReference type="EMBL" id="CAI9107296.1"/>
    </source>
</evidence>
<dbReference type="InterPro" id="IPR016140">
    <property type="entry name" value="Bifunc_inhib/LTP/seed_store"/>
</dbReference>
<dbReference type="SUPFAM" id="SSF47699">
    <property type="entry name" value="Bifunctional inhibitor/lipid-transfer protein/seed storage 2S albumin"/>
    <property type="match status" value="1"/>
</dbReference>
<evidence type="ECO:0000259" key="1">
    <source>
        <dbReference type="SMART" id="SM00499"/>
    </source>
</evidence>
<sequence length="109" mass="11242">MATTIINVKKLLPFVAVAAVVLVAFLGGAMALSMCNMDEEGLMACKPSVTPPPPAPVDPSAACCEALRGADLECLCSYKNSLMLPSLGIDPDLALALPPKCNLQLPQGC</sequence>
<dbReference type="InterPro" id="IPR036312">
    <property type="entry name" value="Bifun_inhib/LTP/seed_sf"/>
</dbReference>
<keyword evidence="3" id="KW-1185">Reference proteome</keyword>
<dbReference type="EMBL" id="OX459122">
    <property type="protein sequence ID" value="CAI9107296.1"/>
    <property type="molecule type" value="Genomic_DNA"/>
</dbReference>
<reference evidence="2" key="1">
    <citation type="submission" date="2023-03" db="EMBL/GenBank/DDBJ databases">
        <authorList>
            <person name="Julca I."/>
        </authorList>
    </citation>
    <scope>NUCLEOTIDE SEQUENCE</scope>
</reference>
<dbReference type="PANTHER" id="PTHR33122">
    <property type="entry name" value="LIPID BINDING PROTEIN-RELATED"/>
    <property type="match status" value="1"/>
</dbReference>
<dbReference type="GO" id="GO:0009627">
    <property type="term" value="P:systemic acquired resistance"/>
    <property type="evidence" value="ECO:0007669"/>
    <property type="project" value="InterPro"/>
</dbReference>
<dbReference type="Proteomes" id="UP001161247">
    <property type="component" value="Chromosome 5"/>
</dbReference>
<gene>
    <name evidence="2" type="ORF">OLC1_LOCUS15646</name>
</gene>
<organism evidence="2 3">
    <name type="scientific">Oldenlandia corymbosa var. corymbosa</name>
    <dbReference type="NCBI Taxonomy" id="529605"/>
    <lineage>
        <taxon>Eukaryota</taxon>
        <taxon>Viridiplantae</taxon>
        <taxon>Streptophyta</taxon>
        <taxon>Embryophyta</taxon>
        <taxon>Tracheophyta</taxon>
        <taxon>Spermatophyta</taxon>
        <taxon>Magnoliopsida</taxon>
        <taxon>eudicotyledons</taxon>
        <taxon>Gunneridae</taxon>
        <taxon>Pentapetalae</taxon>
        <taxon>asterids</taxon>
        <taxon>lamiids</taxon>
        <taxon>Gentianales</taxon>
        <taxon>Rubiaceae</taxon>
        <taxon>Rubioideae</taxon>
        <taxon>Spermacoceae</taxon>
        <taxon>Hedyotis-Oldenlandia complex</taxon>
        <taxon>Oldenlandia</taxon>
    </lineage>
</organism>
<dbReference type="Gene3D" id="1.10.110.10">
    <property type="entry name" value="Plant lipid-transfer and hydrophobic proteins"/>
    <property type="match status" value="1"/>
</dbReference>
<dbReference type="AlphaFoldDB" id="A0AAV1DIX4"/>
<evidence type="ECO:0000313" key="3">
    <source>
        <dbReference type="Proteomes" id="UP001161247"/>
    </source>
</evidence>
<accession>A0AAV1DIX4</accession>
<proteinExistence type="predicted"/>
<dbReference type="Pfam" id="PF14368">
    <property type="entry name" value="LTP_2"/>
    <property type="match status" value="1"/>
</dbReference>
<dbReference type="SMART" id="SM00499">
    <property type="entry name" value="AAI"/>
    <property type="match status" value="1"/>
</dbReference>
<dbReference type="InterPro" id="IPR039265">
    <property type="entry name" value="DIR1-like"/>
</dbReference>
<name>A0AAV1DIX4_OLDCO</name>
<dbReference type="GO" id="GO:0005504">
    <property type="term" value="F:fatty acid binding"/>
    <property type="evidence" value="ECO:0007669"/>
    <property type="project" value="InterPro"/>
</dbReference>
<feature type="domain" description="Bifunctional inhibitor/plant lipid transfer protein/seed storage helical" evidence="1">
    <location>
        <begin position="35"/>
        <end position="109"/>
    </location>
</feature>
<protein>
    <submittedName>
        <fullName evidence="2">OLC1v1006621C1</fullName>
    </submittedName>
</protein>